<sequence length="510" mass="58914">MHDYMKIFFKNITIQGNPLVWKLDEKTNQATCLMYCVKTDHSRVEPHITPEMFKDFPDIIFEDGKFIIKDVRNFNSPYQSIEHLEEIRKKIAQPGSAMLRQQSSFFQNRKDKAYEGTTSTSNRDVGRRRSVSSTSLPLYSRIILDELIKNDPSSSSLWGDTVAYESYFEQKTSKDAKSRRAIFLKSVFSFNVMVQYEKNLHLYPLKSKLIKQIRELLDLLDPIYMNWCNQNMDSSREAVYRYFQNAVLEAMLNGKFNNKATEFETPELAKFNPSLKKYAIEKARALRAELMLMKFNILISDELPLELALDEKEVKNAHSEMTSFRTLVLKQPAETVEHIKQVLKKMADLIIESGIREESNQQLTTQLNNELRSQASVIMDFHSFQALLTVQLAKQLSDNKKELLPDIVAKVAKEVIIKINRTFKMEHGQYIAPLSDIVDKDFYLCKEWAEELAVKLAEIKLKHPKEEKKVLAYADAVADKVVSYIQNQLNDLVPTHGRARAVDSGPLSLM</sequence>
<name>A0A377GAQ0_9GAMM</name>
<dbReference type="Proteomes" id="UP000254554">
    <property type="component" value="Unassembled WGS sequence"/>
</dbReference>
<gene>
    <name evidence="1" type="ORF">NCTC11370_01988</name>
</gene>
<proteinExistence type="predicted"/>
<dbReference type="STRING" id="1094715.GCA_000236165_00437"/>
<protein>
    <submittedName>
        <fullName evidence="1">Uncharacterized protein</fullName>
    </submittedName>
</protein>
<dbReference type="EMBL" id="UGGT01000001">
    <property type="protein sequence ID" value="STO21907.1"/>
    <property type="molecule type" value="Genomic_DNA"/>
</dbReference>
<organism evidence="1 2">
    <name type="scientific">Fluoribacter dumoffii</name>
    <dbReference type="NCBI Taxonomy" id="463"/>
    <lineage>
        <taxon>Bacteria</taxon>
        <taxon>Pseudomonadati</taxon>
        <taxon>Pseudomonadota</taxon>
        <taxon>Gammaproteobacteria</taxon>
        <taxon>Legionellales</taxon>
        <taxon>Legionellaceae</taxon>
        <taxon>Fluoribacter</taxon>
    </lineage>
</organism>
<dbReference type="AlphaFoldDB" id="A0A377GAQ0"/>
<accession>A0A377GAQ0</accession>
<evidence type="ECO:0000313" key="1">
    <source>
        <dbReference type="EMBL" id="STO21907.1"/>
    </source>
</evidence>
<keyword evidence="2" id="KW-1185">Reference proteome</keyword>
<evidence type="ECO:0000313" key="2">
    <source>
        <dbReference type="Proteomes" id="UP000254554"/>
    </source>
</evidence>
<reference evidence="1 2" key="1">
    <citation type="submission" date="2018-06" db="EMBL/GenBank/DDBJ databases">
        <authorList>
            <consortium name="Pathogen Informatics"/>
            <person name="Doyle S."/>
        </authorList>
    </citation>
    <scope>NUCLEOTIDE SEQUENCE [LARGE SCALE GENOMIC DNA]</scope>
    <source>
        <strain evidence="1 2">NCTC11370</strain>
    </source>
</reference>